<protein>
    <submittedName>
        <fullName evidence="1">Uncharacterized protein</fullName>
    </submittedName>
</protein>
<evidence type="ECO:0000313" key="1">
    <source>
        <dbReference type="EMBL" id="TGO71596.1"/>
    </source>
</evidence>
<sequence length="153" mass="17280">MITIYLMCKHHNSRAARSAYTRRYKLDTSHFFFEFPLTRLVPELDVEQGRELKLNPTIPNPDPVSIPSYSDLRSLPLTLNQAVVPFPIAPQPDIPPSTPSYQTASEITLAQHQILEQNIQSFPITTDIATVPDLPGSHAYYHSLQSFFLNESG</sequence>
<gene>
    <name evidence="1" type="ORF">BELL_0554g00020</name>
</gene>
<name>A0A4Z1JDI2_9HELO</name>
<dbReference type="EMBL" id="PQXM01000552">
    <property type="protein sequence ID" value="TGO71596.1"/>
    <property type="molecule type" value="Genomic_DNA"/>
</dbReference>
<proteinExistence type="predicted"/>
<comment type="caution">
    <text evidence="1">The sequence shown here is derived from an EMBL/GenBank/DDBJ whole genome shotgun (WGS) entry which is preliminary data.</text>
</comment>
<reference evidence="1 2" key="1">
    <citation type="submission" date="2017-12" db="EMBL/GenBank/DDBJ databases">
        <title>Comparative genomics of Botrytis spp.</title>
        <authorList>
            <person name="Valero-Jimenez C.A."/>
            <person name="Tapia P."/>
            <person name="Veloso J."/>
            <person name="Silva-Moreno E."/>
            <person name="Staats M."/>
            <person name="Valdes J.H."/>
            <person name="Van Kan J.A.L."/>
        </authorList>
    </citation>
    <scope>NUCLEOTIDE SEQUENCE [LARGE SCALE GENOMIC DNA]</scope>
    <source>
        <strain evidence="1 2">Be9601</strain>
    </source>
</reference>
<accession>A0A4Z1JDI2</accession>
<dbReference type="Proteomes" id="UP000297229">
    <property type="component" value="Unassembled WGS sequence"/>
</dbReference>
<organism evidence="1 2">
    <name type="scientific">Botrytis elliptica</name>
    <dbReference type="NCBI Taxonomy" id="278938"/>
    <lineage>
        <taxon>Eukaryota</taxon>
        <taxon>Fungi</taxon>
        <taxon>Dikarya</taxon>
        <taxon>Ascomycota</taxon>
        <taxon>Pezizomycotina</taxon>
        <taxon>Leotiomycetes</taxon>
        <taxon>Helotiales</taxon>
        <taxon>Sclerotiniaceae</taxon>
        <taxon>Botrytis</taxon>
    </lineage>
</organism>
<dbReference type="AlphaFoldDB" id="A0A4Z1JDI2"/>
<keyword evidence="2" id="KW-1185">Reference proteome</keyword>
<evidence type="ECO:0000313" key="2">
    <source>
        <dbReference type="Proteomes" id="UP000297229"/>
    </source>
</evidence>